<organism evidence="1 2">
    <name type="scientific">Novipirellula caenicola</name>
    <dbReference type="NCBI Taxonomy" id="1536901"/>
    <lineage>
        <taxon>Bacteria</taxon>
        <taxon>Pseudomonadati</taxon>
        <taxon>Planctomycetota</taxon>
        <taxon>Planctomycetia</taxon>
        <taxon>Pirellulales</taxon>
        <taxon>Pirellulaceae</taxon>
        <taxon>Novipirellula</taxon>
    </lineage>
</organism>
<reference evidence="1 2" key="1">
    <citation type="submission" date="2024-02" db="EMBL/GenBank/DDBJ databases">
        <title>Rhodopirellula caenicola NBRC 110016.</title>
        <authorList>
            <person name="Ichikawa N."/>
            <person name="Katano-Makiyama Y."/>
            <person name="Hidaka K."/>
        </authorList>
    </citation>
    <scope>NUCLEOTIDE SEQUENCE [LARGE SCALE GENOMIC DNA]</scope>
    <source>
        <strain evidence="1 2">NBRC 110016</strain>
    </source>
</reference>
<proteinExistence type="predicted"/>
<accession>A0ABP9VLG6</accession>
<sequence>MLENEMLENVIAKINQSAFRLGSPWWGNCRHHFTRAAKSTDSKF</sequence>
<protein>
    <submittedName>
        <fullName evidence="1">Uncharacterized protein</fullName>
    </submittedName>
</protein>
<comment type="caution">
    <text evidence="1">The sequence shown here is derived from an EMBL/GenBank/DDBJ whole genome shotgun (WGS) entry which is preliminary data.</text>
</comment>
<keyword evidence="2" id="KW-1185">Reference proteome</keyword>
<dbReference type="EMBL" id="BAABRO010000001">
    <property type="protein sequence ID" value="GAA5505115.1"/>
    <property type="molecule type" value="Genomic_DNA"/>
</dbReference>
<dbReference type="Proteomes" id="UP001416858">
    <property type="component" value="Unassembled WGS sequence"/>
</dbReference>
<gene>
    <name evidence="1" type="ORF">Rcae01_00556</name>
</gene>
<name>A0ABP9VLG6_9BACT</name>
<evidence type="ECO:0000313" key="2">
    <source>
        <dbReference type="Proteomes" id="UP001416858"/>
    </source>
</evidence>
<evidence type="ECO:0000313" key="1">
    <source>
        <dbReference type="EMBL" id="GAA5505115.1"/>
    </source>
</evidence>